<evidence type="ECO:0000256" key="3">
    <source>
        <dbReference type="ARBA" id="ARBA00022741"/>
    </source>
</evidence>
<feature type="transmembrane region" description="Helical" evidence="7">
    <location>
        <begin position="693"/>
        <end position="712"/>
    </location>
</feature>
<evidence type="ECO:0000256" key="5">
    <source>
        <dbReference type="ARBA" id="ARBA00022840"/>
    </source>
</evidence>
<dbReference type="Pfam" id="PF00005">
    <property type="entry name" value="ABC_tran"/>
    <property type="match status" value="1"/>
</dbReference>
<feature type="compositionally biased region" description="Low complexity" evidence="6">
    <location>
        <begin position="231"/>
        <end position="243"/>
    </location>
</feature>
<organism evidence="9 10">
    <name type="scientific">Prauserella salsuginis</name>
    <dbReference type="NCBI Taxonomy" id="387889"/>
    <lineage>
        <taxon>Bacteria</taxon>
        <taxon>Bacillati</taxon>
        <taxon>Actinomycetota</taxon>
        <taxon>Actinomycetes</taxon>
        <taxon>Pseudonocardiales</taxon>
        <taxon>Pseudonocardiaceae</taxon>
        <taxon>Prauserella</taxon>
        <taxon>Prauserella salsuginis group</taxon>
    </lineage>
</organism>
<feature type="domain" description="ABC transporter" evidence="8">
    <location>
        <begin position="732"/>
        <end position="960"/>
    </location>
</feature>
<dbReference type="Gene3D" id="3.40.50.1820">
    <property type="entry name" value="alpha/beta hydrolase"/>
    <property type="match status" value="2"/>
</dbReference>
<evidence type="ECO:0000313" key="10">
    <source>
        <dbReference type="Proteomes" id="UP001598673"/>
    </source>
</evidence>
<dbReference type="PANTHER" id="PTHR43335">
    <property type="entry name" value="ABC TRANSPORTER, ATP-BINDING PROTEIN"/>
    <property type="match status" value="1"/>
</dbReference>
<evidence type="ECO:0000313" key="9">
    <source>
        <dbReference type="EMBL" id="MFD6796743.1"/>
    </source>
</evidence>
<comment type="caution">
    <text evidence="9">The sequence shown here is derived from an EMBL/GenBank/DDBJ whole genome shotgun (WGS) entry which is preliminary data.</text>
</comment>
<dbReference type="PANTHER" id="PTHR43335:SF4">
    <property type="entry name" value="ABC TRANSPORTER, ATP-BINDING PROTEIN"/>
    <property type="match status" value="1"/>
</dbReference>
<dbReference type="GO" id="GO:0016787">
    <property type="term" value="F:hydrolase activity"/>
    <property type="evidence" value="ECO:0007669"/>
    <property type="project" value="UniProtKB-KW"/>
</dbReference>
<dbReference type="InterPro" id="IPR029058">
    <property type="entry name" value="AB_hydrolase_fold"/>
</dbReference>
<keyword evidence="2" id="KW-0813">Transport</keyword>
<dbReference type="InterPro" id="IPR017871">
    <property type="entry name" value="ABC_transporter-like_CS"/>
</dbReference>
<reference evidence="9 10" key="1">
    <citation type="submission" date="2024-09" db="EMBL/GenBank/DDBJ databases">
        <title>The Natural Products Discovery Center: Release of the First 8490 Sequenced Strains for Exploring Actinobacteria Biosynthetic Diversity.</title>
        <authorList>
            <person name="Kalkreuter E."/>
            <person name="Kautsar S.A."/>
            <person name="Yang D."/>
            <person name="Bader C.D."/>
            <person name="Teijaro C.N."/>
            <person name="Fluegel L."/>
            <person name="Davis C.M."/>
            <person name="Simpson J.R."/>
            <person name="Lauterbach L."/>
            <person name="Steele A.D."/>
            <person name="Gui C."/>
            <person name="Meng S."/>
            <person name="Li G."/>
            <person name="Viehrig K."/>
            <person name="Ye F."/>
            <person name="Su P."/>
            <person name="Kiefer A.F."/>
            <person name="Nichols A."/>
            <person name="Cepeda A.J."/>
            <person name="Yan W."/>
            <person name="Fan B."/>
            <person name="Jiang Y."/>
            <person name="Adhikari A."/>
            <person name="Zheng C.-J."/>
            <person name="Schuster L."/>
            <person name="Cowan T.M."/>
            <person name="Smanski M.J."/>
            <person name="Chevrette M.G."/>
            <person name="De Carvalho L.P.S."/>
            <person name="Shen B."/>
        </authorList>
    </citation>
    <scope>NUCLEOTIDE SEQUENCE [LARGE SCALE GENOMIC DNA]</scope>
    <source>
        <strain evidence="9 10">NPDC060353</strain>
    </source>
</reference>
<evidence type="ECO:0000256" key="7">
    <source>
        <dbReference type="SAM" id="Phobius"/>
    </source>
</evidence>
<dbReference type="SMART" id="SM00939">
    <property type="entry name" value="PepX_C"/>
    <property type="match status" value="1"/>
</dbReference>
<feature type="compositionally biased region" description="Polar residues" evidence="6">
    <location>
        <begin position="515"/>
        <end position="528"/>
    </location>
</feature>
<dbReference type="PROSITE" id="PS00211">
    <property type="entry name" value="ABC_TRANSPORTER_1"/>
    <property type="match status" value="1"/>
</dbReference>
<evidence type="ECO:0000256" key="1">
    <source>
        <dbReference type="ARBA" id="ARBA00005417"/>
    </source>
</evidence>
<dbReference type="SUPFAM" id="SSF49785">
    <property type="entry name" value="Galactose-binding domain-like"/>
    <property type="match status" value="1"/>
</dbReference>
<feature type="compositionally biased region" description="Gly residues" evidence="6">
    <location>
        <begin position="531"/>
        <end position="550"/>
    </location>
</feature>
<evidence type="ECO:0000256" key="2">
    <source>
        <dbReference type="ARBA" id="ARBA00022448"/>
    </source>
</evidence>
<evidence type="ECO:0000259" key="8">
    <source>
        <dbReference type="PROSITE" id="PS50893"/>
    </source>
</evidence>
<keyword evidence="7" id="KW-0812">Transmembrane</keyword>
<dbReference type="InterPro" id="IPR000383">
    <property type="entry name" value="Xaa-Pro-like_dom"/>
</dbReference>
<feature type="region of interest" description="Disordered" evidence="6">
    <location>
        <begin position="515"/>
        <end position="588"/>
    </location>
</feature>
<comment type="similarity">
    <text evidence="1">Belongs to the ABC transporter superfamily.</text>
</comment>
<dbReference type="Gene3D" id="2.60.120.260">
    <property type="entry name" value="Galactose-binding domain-like"/>
    <property type="match status" value="1"/>
</dbReference>
<keyword evidence="3" id="KW-0547">Nucleotide-binding</keyword>
<dbReference type="SMART" id="SM00382">
    <property type="entry name" value="AAA"/>
    <property type="match status" value="1"/>
</dbReference>
<dbReference type="InterPro" id="IPR013736">
    <property type="entry name" value="Xaa-Pro_dipept_C"/>
</dbReference>
<keyword evidence="7" id="KW-1133">Transmembrane helix</keyword>
<dbReference type="Proteomes" id="UP001598673">
    <property type="component" value="Unassembled WGS sequence"/>
</dbReference>
<dbReference type="InterPro" id="IPR027417">
    <property type="entry name" value="P-loop_NTPase"/>
</dbReference>
<keyword evidence="7" id="KW-0472">Membrane</keyword>
<dbReference type="RefSeq" id="WP_258937818.1">
    <property type="nucleotide sequence ID" value="NZ_JANBBF010000012.1"/>
</dbReference>
<dbReference type="Pfam" id="PF02129">
    <property type="entry name" value="Peptidase_S15"/>
    <property type="match status" value="1"/>
</dbReference>
<evidence type="ECO:0000256" key="4">
    <source>
        <dbReference type="ARBA" id="ARBA00022801"/>
    </source>
</evidence>
<dbReference type="InterPro" id="IPR003439">
    <property type="entry name" value="ABC_transporter-like_ATP-bd"/>
</dbReference>
<keyword evidence="10" id="KW-1185">Reference proteome</keyword>
<dbReference type="PROSITE" id="PS50893">
    <property type="entry name" value="ABC_TRANSPORTER_2"/>
    <property type="match status" value="1"/>
</dbReference>
<dbReference type="SUPFAM" id="SSF52540">
    <property type="entry name" value="P-loop containing nucleoside triphosphate hydrolases"/>
    <property type="match status" value="1"/>
</dbReference>
<accession>A0ABW6GC06</accession>
<feature type="compositionally biased region" description="Basic and acidic residues" evidence="6">
    <location>
        <begin position="553"/>
        <end position="562"/>
    </location>
</feature>
<name>A0ABW6GC06_9PSEU</name>
<keyword evidence="4 9" id="KW-0378">Hydrolase</keyword>
<dbReference type="InterPro" id="IPR003593">
    <property type="entry name" value="AAA+_ATPase"/>
</dbReference>
<sequence>MSTVSRLLRSRGRRLTALAAVVVLLAAGGLLLFRDGERPPTYRTQAATIDVAASPGSADREQLDTTVYVPEETPAPAVLLPHGFGGDKDSVARDARELAERGFVVLTWSARGFGNSTGTISLGAPDREVADASRLLDHLAGMPEVVSDDDGDPRVGVTGASYGGALALLLAGTDPRVDAIAPAITYNDLRQSLLPNNATDDDLATATPAPGADTGTGVLKRSWIGTLFSAGSGAPSTTAGAGPDAVEPGDDGDSDDAAAAPGQGNGTGQAPDPGRPQDGSGGNTDGGDRGCGRFSAEVCAAYVDVATDGAAEPETLDLLHRVSPASVADDITVPTMLVQGEHDTLFGLDQADANARQIADAGGEVSVVWYAGGHDGGGPGSQLRGLMADFLWHHLTGEGDDPAAPFSYDVTGAIRPDGAPSVRNVEAGSYPGVNGRDVQRRAVRLVGEDQTVVRPPGGTPASVSGIPGLNRIVSGSSQLSGLFAIDPPGQAAVFTSRPMTEQLLVTGASTVRLSVTPQPASMPGSSPSGDNGTGGNGDNGGTGNDGGAGNGDRAQDGGDSERNGSGGGRSDPDETDRNGANAQGGGFTPSEAVLFAKVYDVGPDGTRTLPGNAVSPIRVPLAADGSPTDVTVTLPGIVRPVETDHRLQLVITTTDQSYNTPDQPAGFRIALGRSAELSVPAVPGTTATSGWPVAQLAGIGGALALAVLVGVIGRIRRRRSHRVDPDLADTPMVISGLTKSYPGGLTAVSDLSFRVEPGQVLGLLGPNGAGKTTTLRMLMGLITPTAGEIRVFGHRVTPGAPVLSRIGSFVEGSGFLPHLSGAANLELFWQATGRPADKAHIDEALEIAGLGDAVHRKVRTYSQGMRQRLAIAQAMLGLPELLVLDEPTNGLDPPQIHQMREVLRRYAATGRTVVVSSHLLAEVEQTCTDVVVMHRGRLIASGGVHDIIAAGGEATFRVDDAERAAEILRGLDGVSDVEITDGLVHADLGELPRSAAVATLVRGDVSVEQAGPRRRLEDAFLQLVGEGEG</sequence>
<proteinExistence type="inferred from homology"/>
<dbReference type="EMBL" id="JBHXCV010000030">
    <property type="protein sequence ID" value="MFD6796743.1"/>
    <property type="molecule type" value="Genomic_DNA"/>
</dbReference>
<feature type="region of interest" description="Disordered" evidence="6">
    <location>
        <begin position="231"/>
        <end position="289"/>
    </location>
</feature>
<keyword evidence="5" id="KW-0067">ATP-binding</keyword>
<protein>
    <submittedName>
        <fullName evidence="9">Alpha/beta fold hydrolase</fullName>
    </submittedName>
</protein>
<dbReference type="SUPFAM" id="SSF53474">
    <property type="entry name" value="alpha/beta-Hydrolases"/>
    <property type="match status" value="1"/>
</dbReference>
<feature type="compositionally biased region" description="Acidic residues" evidence="6">
    <location>
        <begin position="247"/>
        <end position="256"/>
    </location>
</feature>
<dbReference type="InterPro" id="IPR008979">
    <property type="entry name" value="Galactose-bd-like_sf"/>
</dbReference>
<dbReference type="CDD" id="cd03268">
    <property type="entry name" value="ABC_BcrA_bacitracin_resist"/>
    <property type="match status" value="1"/>
</dbReference>
<evidence type="ECO:0000256" key="6">
    <source>
        <dbReference type="SAM" id="MobiDB-lite"/>
    </source>
</evidence>
<gene>
    <name evidence="9" type="ORF">ACFWGY_25730</name>
</gene>
<dbReference type="Gene3D" id="3.40.50.300">
    <property type="entry name" value="P-loop containing nucleotide triphosphate hydrolases"/>
    <property type="match status" value="1"/>
</dbReference>